<keyword evidence="2" id="KW-1185">Reference proteome</keyword>
<dbReference type="Proteomes" id="UP001432027">
    <property type="component" value="Unassembled WGS sequence"/>
</dbReference>
<evidence type="ECO:0000313" key="1">
    <source>
        <dbReference type="EMBL" id="GMT06948.1"/>
    </source>
</evidence>
<feature type="non-terminal residue" evidence="1">
    <location>
        <position position="230"/>
    </location>
</feature>
<proteinExistence type="predicted"/>
<protein>
    <submittedName>
        <fullName evidence="1">Uncharacterized protein</fullName>
    </submittedName>
</protein>
<reference evidence="1" key="1">
    <citation type="submission" date="2023-10" db="EMBL/GenBank/DDBJ databases">
        <title>Genome assembly of Pristionchus species.</title>
        <authorList>
            <person name="Yoshida K."/>
            <person name="Sommer R.J."/>
        </authorList>
    </citation>
    <scope>NUCLEOTIDE SEQUENCE</scope>
    <source>
        <strain evidence="1">RS0144</strain>
    </source>
</reference>
<gene>
    <name evidence="1" type="ORF">PENTCL1PPCAC_29122</name>
</gene>
<organism evidence="1 2">
    <name type="scientific">Pristionchus entomophagus</name>
    <dbReference type="NCBI Taxonomy" id="358040"/>
    <lineage>
        <taxon>Eukaryota</taxon>
        <taxon>Metazoa</taxon>
        <taxon>Ecdysozoa</taxon>
        <taxon>Nematoda</taxon>
        <taxon>Chromadorea</taxon>
        <taxon>Rhabditida</taxon>
        <taxon>Rhabditina</taxon>
        <taxon>Diplogasteromorpha</taxon>
        <taxon>Diplogasteroidea</taxon>
        <taxon>Neodiplogasteridae</taxon>
        <taxon>Pristionchus</taxon>
    </lineage>
</organism>
<dbReference type="AlphaFoldDB" id="A0AAV5UJQ8"/>
<comment type="caution">
    <text evidence="1">The sequence shown here is derived from an EMBL/GenBank/DDBJ whole genome shotgun (WGS) entry which is preliminary data.</text>
</comment>
<accession>A0AAV5UJQ8</accession>
<dbReference type="EMBL" id="BTSX01000006">
    <property type="protein sequence ID" value="GMT06948.1"/>
    <property type="molecule type" value="Genomic_DNA"/>
</dbReference>
<sequence>MSFEITPVDNFKNLVGEATDYHTTIFNNGKLWKFSRKFVDQPAFNWGHRVHFALSPTTLKRRNSRRASSIFKVPAITSEENEYEIIFTHDGHIYLLLTNAFGEPAFSSLHRWNENSWETVIEFQPPYAGESRSHIYWAIADGNNKGDKIIIGDLQKFQVYRLKIDGTSSSIDLEHTVAKESYFTSACPLGGIVTGDTLFISFGVHGCGFRWENNRFIKVHLVTKETEEVQ</sequence>
<evidence type="ECO:0000313" key="2">
    <source>
        <dbReference type="Proteomes" id="UP001432027"/>
    </source>
</evidence>
<name>A0AAV5UJQ8_9BILA</name>